<evidence type="ECO:0000313" key="4">
    <source>
        <dbReference type="EMBL" id="SDF93663.1"/>
    </source>
</evidence>
<feature type="region of interest" description="Disordered" evidence="1">
    <location>
        <begin position="1"/>
        <end position="25"/>
    </location>
</feature>
<comment type="caution">
    <text evidence="4">The sequence shown here is derived from an EMBL/GenBank/DDBJ whole genome shotgun (WGS) entry which is preliminary data.</text>
</comment>
<name>A0A7Z7FEN9_9EURY</name>
<organism evidence="4 5">
    <name type="scientific">Methanolobus vulcani</name>
    <dbReference type="NCBI Taxonomy" id="38026"/>
    <lineage>
        <taxon>Archaea</taxon>
        <taxon>Methanobacteriati</taxon>
        <taxon>Methanobacteriota</taxon>
        <taxon>Stenosarchaea group</taxon>
        <taxon>Methanomicrobia</taxon>
        <taxon>Methanosarcinales</taxon>
        <taxon>Methanosarcinaceae</taxon>
        <taxon>Methanolobus</taxon>
    </lineage>
</organism>
<feature type="domain" description="DUF927" evidence="2">
    <location>
        <begin position="317"/>
        <end position="594"/>
    </location>
</feature>
<feature type="compositionally biased region" description="Low complexity" evidence="1">
    <location>
        <begin position="10"/>
        <end position="20"/>
    </location>
</feature>
<dbReference type="EMBL" id="FNCA01000005">
    <property type="protein sequence ID" value="SDF93663.1"/>
    <property type="molecule type" value="Genomic_DNA"/>
</dbReference>
<dbReference type="Proteomes" id="UP000199259">
    <property type="component" value="Unassembled WGS sequence"/>
</dbReference>
<accession>A0A7Z7FEN9</accession>
<evidence type="ECO:0000313" key="5">
    <source>
        <dbReference type="Proteomes" id="UP000199259"/>
    </source>
</evidence>
<sequence length="852" mass="96809">MSEVIENKEISVSSEEQSISAPKVEIENIPQELKEPHQWVLWKSEQSESGKPKKVPYSTRGHKASPTNSKTWDSFDSVVSVYEENPGKYAGIGFVFSKNDSFVGIDWDNVRDASSDKWDQSILLEIGRLNTYSEISPSGTGAHAILIGELDPNGMHRSGNREIYEDGRFFTFTGNVIEGMPLEINEDSRSLEFIQEKVGYKTTQSSSEEFWNNNTNEIDEIISRCESSASKAKFKSLFYDGNLKDYNGDHSRADIALCDILAYYTQDEKLIDHIFKQSALYREKWDRADYSHRTIRNAIDFIDSKRNWEDYKAPHGYNINERGLFKNNFESGNGQRICRTPIVISGIGEDLDNDECWYQVTFKDPTGKTKQEYMKQDKLMKKSGVMEISNRGVLITEKKANDLCEYFVDSIAEIAPKLEKKPFVRNNGWKRDNEAFAIGERLHTKDEVTKAVQINAKKTAGLNPKGSLENWIDAVKGVIIFPDIRLKCYTALSSLLLRAVNADSFFLDHSGNTTAGKSFGVQVAISMLGDPKALKLAGNSTATYLEGRATMFNDLPLFIDETSLVDADQLSRVIYQITNETGKGRGNTDGSIQDLNEWKTVGMSTGEKSIVDHNGFSGQEVRVIKIHDDLPYMKEQVDYTKKVLKNNYGHVIDYFIRNMFENMENLEPKYEGYISTFTTGKSKTADRLANSFAVIAVAGELLEEVFKEIGIEPVDSTELVQQYFNKCVLDKPIELYGIKALRIANDWIESNRFNFIEDNDQESFRGDKIYGWVDSKGYFDIIPSELEKELVQHGIKYTDVRDDWIKWNVMIVSKGRNDYRANHTDAAGKSSRPSVCRIDIEKIHHLLENGLE</sequence>
<dbReference type="Pfam" id="PF06048">
    <property type="entry name" value="DUF927"/>
    <property type="match status" value="1"/>
</dbReference>
<proteinExistence type="predicted"/>
<evidence type="ECO:0000259" key="2">
    <source>
        <dbReference type="Pfam" id="PF06048"/>
    </source>
</evidence>
<dbReference type="Pfam" id="PF22763">
    <property type="entry name" value="NrS1-1_pol-like_HBD"/>
    <property type="match status" value="1"/>
</dbReference>
<evidence type="ECO:0008006" key="6">
    <source>
        <dbReference type="Google" id="ProtNLM"/>
    </source>
</evidence>
<reference evidence="4 5" key="1">
    <citation type="submission" date="2016-10" db="EMBL/GenBank/DDBJ databases">
        <authorList>
            <person name="Varghese N."/>
            <person name="Submissions S."/>
        </authorList>
    </citation>
    <scope>NUCLEOTIDE SEQUENCE [LARGE SCALE GENOMIC DNA]</scope>
    <source>
        <strain evidence="4 5">PL 12/M</strain>
    </source>
</reference>
<dbReference type="InterPro" id="IPR009270">
    <property type="entry name" value="DUF927"/>
</dbReference>
<dbReference type="RefSeq" id="WP_162272962.1">
    <property type="nucleotide sequence ID" value="NZ_FNCA01000005.1"/>
</dbReference>
<dbReference type="AlphaFoldDB" id="A0A7Z7FEN9"/>
<evidence type="ECO:0000259" key="3">
    <source>
        <dbReference type="Pfam" id="PF22763"/>
    </source>
</evidence>
<gene>
    <name evidence="4" type="ORF">SAMN04488589_1742</name>
</gene>
<dbReference type="InterPro" id="IPR054468">
    <property type="entry name" value="NrSPol-like_HBD"/>
</dbReference>
<dbReference type="OrthoDB" id="142795at2157"/>
<protein>
    <recommendedName>
        <fullName evidence="6">DUF927 domain-containing protein</fullName>
    </recommendedName>
</protein>
<evidence type="ECO:0000256" key="1">
    <source>
        <dbReference type="SAM" id="MobiDB-lite"/>
    </source>
</evidence>
<feature type="domain" description="NrS-1 polymerase-like HBD" evidence="3">
    <location>
        <begin position="250"/>
        <end position="300"/>
    </location>
</feature>
<feature type="region of interest" description="Disordered" evidence="1">
    <location>
        <begin position="41"/>
        <end position="69"/>
    </location>
</feature>
<keyword evidence="5" id="KW-1185">Reference proteome</keyword>